<sequence>MKHKYISILNELPNVPKEIPFACYCNGRNVEKERRINPRIQELSKEIYKLETTFEIENGGMLKSDLTKADIKLQSITTDENLEIQILQTSLATTEKRISALKKQIQEKYDLKNIRNTYSRDEKLNNNLFHTCTNSSVLEVKKLNINSKKSQLPFKLANQRYKENNHGFLTANNYIEKLEEQNKLVKTSSLEQKIGTVGGNIQSKKTFVFKTRSLLTQKSKH</sequence>
<keyword evidence="3" id="KW-1185">Reference proteome</keyword>
<gene>
    <name evidence="2" type="ORF">TKK_008127</name>
</gene>
<evidence type="ECO:0000256" key="1">
    <source>
        <dbReference type="SAM" id="Coils"/>
    </source>
</evidence>
<evidence type="ECO:0000313" key="2">
    <source>
        <dbReference type="EMBL" id="KAL3397887.1"/>
    </source>
</evidence>
<dbReference type="Proteomes" id="UP001627154">
    <property type="component" value="Unassembled WGS sequence"/>
</dbReference>
<dbReference type="EMBL" id="JBJJXI010000060">
    <property type="protein sequence ID" value="KAL3397887.1"/>
    <property type="molecule type" value="Genomic_DNA"/>
</dbReference>
<dbReference type="AlphaFoldDB" id="A0ABD2WZB3"/>
<reference evidence="2 3" key="1">
    <citation type="journal article" date="2024" name="bioRxiv">
        <title>A reference genome for Trichogramma kaykai: A tiny desert-dwelling parasitoid wasp with competing sex-ratio distorters.</title>
        <authorList>
            <person name="Culotta J."/>
            <person name="Lindsey A.R."/>
        </authorList>
    </citation>
    <scope>NUCLEOTIDE SEQUENCE [LARGE SCALE GENOMIC DNA]</scope>
    <source>
        <strain evidence="2 3">KSX58</strain>
    </source>
</reference>
<proteinExistence type="predicted"/>
<name>A0ABD2WZB3_9HYME</name>
<keyword evidence="1" id="KW-0175">Coiled coil</keyword>
<accession>A0ABD2WZB3</accession>
<feature type="coiled-coil region" evidence="1">
    <location>
        <begin position="84"/>
        <end position="111"/>
    </location>
</feature>
<evidence type="ECO:0000313" key="3">
    <source>
        <dbReference type="Proteomes" id="UP001627154"/>
    </source>
</evidence>
<protein>
    <submittedName>
        <fullName evidence="2">Uncharacterized protein</fullName>
    </submittedName>
</protein>
<organism evidence="2 3">
    <name type="scientific">Trichogramma kaykai</name>
    <dbReference type="NCBI Taxonomy" id="54128"/>
    <lineage>
        <taxon>Eukaryota</taxon>
        <taxon>Metazoa</taxon>
        <taxon>Ecdysozoa</taxon>
        <taxon>Arthropoda</taxon>
        <taxon>Hexapoda</taxon>
        <taxon>Insecta</taxon>
        <taxon>Pterygota</taxon>
        <taxon>Neoptera</taxon>
        <taxon>Endopterygota</taxon>
        <taxon>Hymenoptera</taxon>
        <taxon>Apocrita</taxon>
        <taxon>Proctotrupomorpha</taxon>
        <taxon>Chalcidoidea</taxon>
        <taxon>Trichogrammatidae</taxon>
        <taxon>Trichogramma</taxon>
    </lineage>
</organism>
<comment type="caution">
    <text evidence="2">The sequence shown here is derived from an EMBL/GenBank/DDBJ whole genome shotgun (WGS) entry which is preliminary data.</text>
</comment>